<accession>A0A0R0M463</accession>
<gene>
    <name evidence="2" type="ORF">M153_3020004058</name>
</gene>
<comment type="caution">
    <text evidence="2">The sequence shown here is derived from an EMBL/GenBank/DDBJ whole genome shotgun (WGS) entry which is preliminary data.</text>
</comment>
<name>A0A0R0M463_9MICR</name>
<protein>
    <submittedName>
        <fullName evidence="2">Uncharacterized protein</fullName>
    </submittedName>
</protein>
<feature type="compositionally biased region" description="Polar residues" evidence="1">
    <location>
        <begin position="9"/>
        <end position="22"/>
    </location>
</feature>
<proteinExistence type="predicted"/>
<feature type="region of interest" description="Disordered" evidence="1">
    <location>
        <begin position="1"/>
        <end position="22"/>
    </location>
</feature>
<feature type="compositionally biased region" description="Polar residues" evidence="1">
    <location>
        <begin position="122"/>
        <end position="131"/>
    </location>
</feature>
<dbReference type="VEuPathDB" id="MicrosporidiaDB:M153_3020004058"/>
<feature type="region of interest" description="Disordered" evidence="1">
    <location>
        <begin position="121"/>
        <end position="154"/>
    </location>
</feature>
<evidence type="ECO:0000313" key="3">
    <source>
        <dbReference type="Proteomes" id="UP000051530"/>
    </source>
</evidence>
<evidence type="ECO:0000256" key="1">
    <source>
        <dbReference type="SAM" id="MobiDB-lite"/>
    </source>
</evidence>
<organism evidence="2 3">
    <name type="scientific">Pseudoloma neurophilia</name>
    <dbReference type="NCBI Taxonomy" id="146866"/>
    <lineage>
        <taxon>Eukaryota</taxon>
        <taxon>Fungi</taxon>
        <taxon>Fungi incertae sedis</taxon>
        <taxon>Microsporidia</taxon>
        <taxon>Pseudoloma</taxon>
    </lineage>
</organism>
<dbReference type="EMBL" id="LGUB01000097">
    <property type="protein sequence ID" value="KRH94308.1"/>
    <property type="molecule type" value="Genomic_DNA"/>
</dbReference>
<sequence>MSDGKKSADNSQQQNATNILDLSTGRLQQTEYQSKYIFSSILPQNQNFSSSFGLEEQNEPLDLTISSIRNYRILSEPPSTIQKSQSLKRNLPFEKDQVTEPSSSKAVRLENFAHSQEKFQKLSESVNQSAESLKKRQQNTFRHEEQTEEVAGPSTSLENLHLLATCASKQKNYSEQNKVQSVMPVTAENEAPFTLVNILSKYADLVDKSHLTKIKFQNIRKEICDSVSISTLRNMNYCYILKISFNKTEERNILETYKAFFEVHKIESFINETGKITCFGFTITPYKLGVLCTFFVPNTIFNYNQRNRHSKDENSYIGKKEGSHTEITMIVRRPSEINRAFGGNEFLFGIPFQIYRKDLFKKYFIGFHNRQALLFKWCDLSYNQYRFSIQLLDDENCQYLKDST</sequence>
<reference evidence="2 3" key="1">
    <citation type="submission" date="2015-07" db="EMBL/GenBank/DDBJ databases">
        <title>The genome of Pseudoloma neurophilia, a relevant intracellular parasite of the zebrafish.</title>
        <authorList>
            <person name="Ndikumana S."/>
            <person name="Pelin A."/>
            <person name="Sanders J."/>
            <person name="Corradi N."/>
        </authorList>
    </citation>
    <scope>NUCLEOTIDE SEQUENCE [LARGE SCALE GENOMIC DNA]</scope>
    <source>
        <strain evidence="2 3">MK1</strain>
    </source>
</reference>
<keyword evidence="3" id="KW-1185">Reference proteome</keyword>
<dbReference type="Proteomes" id="UP000051530">
    <property type="component" value="Unassembled WGS sequence"/>
</dbReference>
<evidence type="ECO:0000313" key="2">
    <source>
        <dbReference type="EMBL" id="KRH94308.1"/>
    </source>
</evidence>
<dbReference type="AlphaFoldDB" id="A0A0R0M463"/>